<dbReference type="HOGENOM" id="CLU_017584_5_1_5"/>
<dbReference type="Pfam" id="PF00392">
    <property type="entry name" value="GntR"/>
    <property type="match status" value="1"/>
</dbReference>
<reference evidence="5 6" key="1">
    <citation type="submission" date="2006-01" db="EMBL/GenBank/DDBJ databases">
        <title>Complete sequence of Rhodopseudomonas palustris HaA2.</title>
        <authorList>
            <consortium name="US DOE Joint Genome Institute"/>
            <person name="Copeland A."/>
            <person name="Lucas S."/>
            <person name="Lapidus A."/>
            <person name="Barry K."/>
            <person name="Detter J.C."/>
            <person name="Glavina T."/>
            <person name="Hammon N."/>
            <person name="Israni S."/>
            <person name="Pitluck S."/>
            <person name="Chain P."/>
            <person name="Malfatti S."/>
            <person name="Shin M."/>
            <person name="Vergez L."/>
            <person name="Schmutz J."/>
            <person name="Larimer F."/>
            <person name="Land M."/>
            <person name="Hauser L."/>
            <person name="Pelletier D.A."/>
            <person name="Kyrpides N."/>
            <person name="Anderson I."/>
            <person name="Oda Y."/>
            <person name="Harwood C.S."/>
            <person name="Richardson P."/>
        </authorList>
    </citation>
    <scope>NUCLEOTIDE SEQUENCE [LARGE SCALE GENOMIC DNA]</scope>
    <source>
        <strain evidence="5 6">HaA2</strain>
    </source>
</reference>
<keyword evidence="1" id="KW-0805">Transcription regulation</keyword>
<dbReference type="eggNOG" id="COG1802">
    <property type="taxonomic scope" value="Bacteria"/>
</dbReference>
<dbReference type="Gene3D" id="1.10.10.10">
    <property type="entry name" value="Winged helix-like DNA-binding domain superfamily/Winged helix DNA-binding domain"/>
    <property type="match status" value="1"/>
</dbReference>
<dbReference type="KEGG" id="rpb:RPB_4056"/>
<keyword evidence="2" id="KW-0238">DNA-binding</keyword>
<feature type="domain" description="HTH gntR-type" evidence="4">
    <location>
        <begin position="34"/>
        <end position="101"/>
    </location>
</feature>
<organism evidence="5 6">
    <name type="scientific">Rhodopseudomonas palustris (strain HaA2)</name>
    <dbReference type="NCBI Taxonomy" id="316058"/>
    <lineage>
        <taxon>Bacteria</taxon>
        <taxon>Pseudomonadati</taxon>
        <taxon>Pseudomonadota</taxon>
        <taxon>Alphaproteobacteria</taxon>
        <taxon>Hyphomicrobiales</taxon>
        <taxon>Nitrobacteraceae</taxon>
        <taxon>Rhodopseudomonas</taxon>
    </lineage>
</organism>
<dbReference type="InterPro" id="IPR036390">
    <property type="entry name" value="WH_DNA-bd_sf"/>
</dbReference>
<sequence length="244" mass="26918">MTIDPLALDRGAGARKAGAIAAAPGQPAVTIGKTTRAEELRRLLADEIVRGALPPGAPLDETELAHRFKVSRTPVREALRQLVTSGLVESRPHHGAVVAKPSFERLSGMFEAMAELEAMCAGFAAERMTPLERRDLEAIHDELRMLSHHGNPERFHDVNERFHNAIYAGAHNDYIAEITLATRVRVQPFRRAQFRNLGRLAKSQAEHDRVVVAIMRGDRNAAAAAMRGHIALVRDEYEIYAVSV</sequence>
<dbReference type="EMBL" id="CP000250">
    <property type="protein sequence ID" value="ABD08749.1"/>
    <property type="molecule type" value="Genomic_DNA"/>
</dbReference>
<dbReference type="SUPFAM" id="SSF48008">
    <property type="entry name" value="GntR ligand-binding domain-like"/>
    <property type="match status" value="1"/>
</dbReference>
<dbReference type="Pfam" id="PF07729">
    <property type="entry name" value="FCD"/>
    <property type="match status" value="1"/>
</dbReference>
<keyword evidence="3" id="KW-0804">Transcription</keyword>
<dbReference type="InterPro" id="IPR000524">
    <property type="entry name" value="Tscrpt_reg_HTH_GntR"/>
</dbReference>
<dbReference type="RefSeq" id="WP_011442933.1">
    <property type="nucleotide sequence ID" value="NC_007778.1"/>
</dbReference>
<evidence type="ECO:0000259" key="4">
    <source>
        <dbReference type="PROSITE" id="PS50949"/>
    </source>
</evidence>
<dbReference type="SMART" id="SM00345">
    <property type="entry name" value="HTH_GNTR"/>
    <property type="match status" value="1"/>
</dbReference>
<name>Q2ISR1_RHOP2</name>
<dbReference type="InterPro" id="IPR008920">
    <property type="entry name" value="TF_FadR/GntR_C"/>
</dbReference>
<dbReference type="STRING" id="316058.RPB_4056"/>
<dbReference type="OrthoDB" id="9789310at2"/>
<dbReference type="InterPro" id="IPR036388">
    <property type="entry name" value="WH-like_DNA-bd_sf"/>
</dbReference>
<protein>
    <submittedName>
        <fullName evidence="5">Transcriptional regulator, GntR family</fullName>
    </submittedName>
</protein>
<evidence type="ECO:0000256" key="1">
    <source>
        <dbReference type="ARBA" id="ARBA00023015"/>
    </source>
</evidence>
<dbReference type="Gene3D" id="1.20.120.530">
    <property type="entry name" value="GntR ligand-binding domain-like"/>
    <property type="match status" value="1"/>
</dbReference>
<dbReference type="InterPro" id="IPR011711">
    <property type="entry name" value="GntR_C"/>
</dbReference>
<evidence type="ECO:0000256" key="3">
    <source>
        <dbReference type="ARBA" id="ARBA00023163"/>
    </source>
</evidence>
<dbReference type="SUPFAM" id="SSF46785">
    <property type="entry name" value="Winged helix' DNA-binding domain"/>
    <property type="match status" value="1"/>
</dbReference>
<dbReference type="PANTHER" id="PTHR43537">
    <property type="entry name" value="TRANSCRIPTIONAL REGULATOR, GNTR FAMILY"/>
    <property type="match status" value="1"/>
</dbReference>
<dbReference type="GO" id="GO:0003677">
    <property type="term" value="F:DNA binding"/>
    <property type="evidence" value="ECO:0007669"/>
    <property type="project" value="UniProtKB-KW"/>
</dbReference>
<keyword evidence="6" id="KW-1185">Reference proteome</keyword>
<dbReference type="PRINTS" id="PR00035">
    <property type="entry name" value="HTHGNTR"/>
</dbReference>
<dbReference type="CDD" id="cd07377">
    <property type="entry name" value="WHTH_GntR"/>
    <property type="match status" value="1"/>
</dbReference>
<accession>Q2ISR1</accession>
<dbReference type="PANTHER" id="PTHR43537:SF49">
    <property type="entry name" value="TRANSCRIPTIONAL REGULATORY PROTEIN"/>
    <property type="match status" value="1"/>
</dbReference>
<gene>
    <name evidence="5" type="ordered locus">RPB_4056</name>
</gene>
<dbReference type="PROSITE" id="PS50949">
    <property type="entry name" value="HTH_GNTR"/>
    <property type="match status" value="1"/>
</dbReference>
<evidence type="ECO:0000313" key="5">
    <source>
        <dbReference type="EMBL" id="ABD08749.1"/>
    </source>
</evidence>
<evidence type="ECO:0000256" key="2">
    <source>
        <dbReference type="ARBA" id="ARBA00023125"/>
    </source>
</evidence>
<evidence type="ECO:0000313" key="6">
    <source>
        <dbReference type="Proteomes" id="UP000008809"/>
    </source>
</evidence>
<dbReference type="GO" id="GO:0003700">
    <property type="term" value="F:DNA-binding transcription factor activity"/>
    <property type="evidence" value="ECO:0007669"/>
    <property type="project" value="InterPro"/>
</dbReference>
<dbReference type="AlphaFoldDB" id="Q2ISR1"/>
<dbReference type="Proteomes" id="UP000008809">
    <property type="component" value="Chromosome"/>
</dbReference>
<dbReference type="SMART" id="SM00895">
    <property type="entry name" value="FCD"/>
    <property type="match status" value="1"/>
</dbReference>
<proteinExistence type="predicted"/>